<dbReference type="RefSeq" id="WP_111161684.1">
    <property type="nucleotide sequence ID" value="NZ_PCDP01000038.1"/>
</dbReference>
<dbReference type="AlphaFoldDB" id="A0A2W4CM85"/>
<evidence type="ECO:0000313" key="3">
    <source>
        <dbReference type="Proteomes" id="UP000248925"/>
    </source>
</evidence>
<feature type="compositionally biased region" description="Polar residues" evidence="1">
    <location>
        <begin position="73"/>
        <end position="91"/>
    </location>
</feature>
<accession>A0A2W4CM85</accession>
<comment type="caution">
    <text evidence="2">The sequence shown here is derived from an EMBL/GenBank/DDBJ whole genome shotgun (WGS) entry which is preliminary data.</text>
</comment>
<feature type="region of interest" description="Disordered" evidence="1">
    <location>
        <begin position="60"/>
        <end position="111"/>
    </location>
</feature>
<evidence type="ECO:0000256" key="1">
    <source>
        <dbReference type="SAM" id="MobiDB-lite"/>
    </source>
</evidence>
<dbReference type="SUPFAM" id="SSF50199">
    <property type="entry name" value="Staphylococcal nuclease"/>
    <property type="match status" value="1"/>
</dbReference>
<evidence type="ECO:0008006" key="4">
    <source>
        <dbReference type="Google" id="ProtNLM"/>
    </source>
</evidence>
<protein>
    <recommendedName>
        <fullName evidence="4">Nuclease</fullName>
    </recommendedName>
</protein>
<dbReference type="EMBL" id="PCDP01000038">
    <property type="protein sequence ID" value="PZM12068.1"/>
    <property type="molecule type" value="Genomic_DNA"/>
</dbReference>
<dbReference type="InterPro" id="IPR035437">
    <property type="entry name" value="SNase_OB-fold_sf"/>
</dbReference>
<organism evidence="2 3">
    <name type="scientific">Rhizobium tubonense</name>
    <dbReference type="NCBI Taxonomy" id="484088"/>
    <lineage>
        <taxon>Bacteria</taxon>
        <taxon>Pseudomonadati</taxon>
        <taxon>Pseudomonadota</taxon>
        <taxon>Alphaproteobacteria</taxon>
        <taxon>Hyphomicrobiales</taxon>
        <taxon>Rhizobiaceae</taxon>
        <taxon>Rhizobium/Agrobacterium group</taxon>
        <taxon>Rhizobium</taxon>
    </lineage>
</organism>
<keyword evidence="3" id="KW-1185">Reference proteome</keyword>
<dbReference type="Proteomes" id="UP000248925">
    <property type="component" value="Unassembled WGS sequence"/>
</dbReference>
<reference evidence="2 3" key="1">
    <citation type="journal article" date="2018" name="Sci. Rep.">
        <title>Rhizobium tumorigenes sp. nov., a novel plant tumorigenic bacterium isolated from cane gall tumors on thornless blackberry.</title>
        <authorList>
            <person name="Kuzmanovi N."/>
            <person name="Smalla K."/>
            <person name="Gronow S."/>
            <person name="PuBawska J."/>
        </authorList>
    </citation>
    <scope>NUCLEOTIDE SEQUENCE [LARGE SCALE GENOMIC DNA]</scope>
    <source>
        <strain evidence="2 3">CCBAU 85046</strain>
    </source>
</reference>
<proteinExistence type="predicted"/>
<dbReference type="OrthoDB" id="9810674at2"/>
<feature type="region of interest" description="Disordered" evidence="1">
    <location>
        <begin position="231"/>
        <end position="263"/>
    </location>
</feature>
<feature type="compositionally biased region" description="Low complexity" evidence="1">
    <location>
        <begin position="60"/>
        <end position="72"/>
    </location>
</feature>
<evidence type="ECO:0000313" key="2">
    <source>
        <dbReference type="EMBL" id="PZM12068.1"/>
    </source>
</evidence>
<dbReference type="Gene3D" id="2.40.50.90">
    <property type="match status" value="1"/>
</dbReference>
<feature type="compositionally biased region" description="Basic and acidic residues" evidence="1">
    <location>
        <begin position="231"/>
        <end position="247"/>
    </location>
</feature>
<name>A0A2W4CM85_9HYPH</name>
<sequence>MRTTALATGLAGIAAVGVLLAMGASYLDRAPAVGSGGIFANLATKDKGTPAATAPTVVDTTLTTGTSPSGKTAGTSDVVQAQSAPTATAPSEPQPAAPVAETPPAAPPPADAKTVELKSVDLGRLYAENAGLLVIGDKKLQLSGIVPTDPNRTCTGPSGKEWPCGTIARTALRAFLRARAITCDLPSAEWQGTVTANCRYVKTDLSDWLARNGWAEAEAGSSLVAAADDARKGNRGIYGDDPRKERPSTLAPPPVREDPLNPM</sequence>
<gene>
    <name evidence="2" type="ORF">CPY51_18360</name>
</gene>